<evidence type="ECO:0000313" key="3">
    <source>
        <dbReference type="Proteomes" id="UP000220353"/>
    </source>
</evidence>
<feature type="region of interest" description="Disordered" evidence="1">
    <location>
        <begin position="1"/>
        <end position="65"/>
    </location>
</feature>
<name>A0A2A6M2E7_RHIFR</name>
<dbReference type="Proteomes" id="UP000220353">
    <property type="component" value="Unassembled WGS sequence"/>
</dbReference>
<organism evidence="2 3">
    <name type="scientific">Rhizobium fredii</name>
    <name type="common">Sinorhizobium fredii</name>
    <dbReference type="NCBI Taxonomy" id="380"/>
    <lineage>
        <taxon>Bacteria</taxon>
        <taxon>Pseudomonadati</taxon>
        <taxon>Pseudomonadota</taxon>
        <taxon>Alphaproteobacteria</taxon>
        <taxon>Hyphomicrobiales</taxon>
        <taxon>Rhizobiaceae</taxon>
        <taxon>Sinorhizobium/Ensifer group</taxon>
        <taxon>Sinorhizobium</taxon>
    </lineage>
</organism>
<reference evidence="2 3" key="1">
    <citation type="submission" date="2017-09" db="EMBL/GenBank/DDBJ databases">
        <title>Comparative genomics of rhizobia isolated from Phaseolus vulgaris in China.</title>
        <authorList>
            <person name="Tong W."/>
        </authorList>
    </citation>
    <scope>NUCLEOTIDE SEQUENCE [LARGE SCALE GENOMIC DNA]</scope>
    <source>
        <strain evidence="2 3">PCH1</strain>
    </source>
</reference>
<dbReference type="EMBL" id="NWTC01000004">
    <property type="protein sequence ID" value="PDT48808.1"/>
    <property type="molecule type" value="Genomic_DNA"/>
</dbReference>
<dbReference type="AlphaFoldDB" id="A0A2A6M2E7"/>
<protein>
    <submittedName>
        <fullName evidence="2">Uncharacterized protein</fullName>
    </submittedName>
</protein>
<accession>A0A2A6M2E7</accession>
<evidence type="ECO:0000313" key="2">
    <source>
        <dbReference type="EMBL" id="PDT48808.1"/>
    </source>
</evidence>
<sequence length="65" mass="6907">MLDHASLATLTGEAPSDEADAEPLFSHSRKMQLDFSVQNNDMDSASPSGRRVSAPSADTSAVKKE</sequence>
<feature type="compositionally biased region" description="Polar residues" evidence="1">
    <location>
        <begin position="35"/>
        <end position="47"/>
    </location>
</feature>
<proteinExistence type="predicted"/>
<gene>
    <name evidence="2" type="ORF">CO661_06625</name>
</gene>
<evidence type="ECO:0000256" key="1">
    <source>
        <dbReference type="SAM" id="MobiDB-lite"/>
    </source>
</evidence>
<comment type="caution">
    <text evidence="2">The sequence shown here is derived from an EMBL/GenBank/DDBJ whole genome shotgun (WGS) entry which is preliminary data.</text>
</comment>